<evidence type="ECO:0000256" key="7">
    <source>
        <dbReference type="ARBA" id="ARBA00022795"/>
    </source>
</evidence>
<evidence type="ECO:0000256" key="11">
    <source>
        <dbReference type="SAM" id="Coils"/>
    </source>
</evidence>
<keyword evidence="9" id="KW-0472">Membrane</keyword>
<keyword evidence="10" id="KW-1006">Bacterial flagellum protein export</keyword>
<dbReference type="InterPro" id="IPR053716">
    <property type="entry name" value="Flag_assembly_chemotaxis_eff"/>
</dbReference>
<keyword evidence="5" id="KW-1003">Cell membrane</keyword>
<dbReference type="NCBIfam" id="TIGR02473">
    <property type="entry name" value="flagell_FliJ"/>
    <property type="match status" value="1"/>
</dbReference>
<gene>
    <name evidence="12" type="ORF">SAMN02744040_00203</name>
</gene>
<reference evidence="13" key="1">
    <citation type="submission" date="2016-11" db="EMBL/GenBank/DDBJ databases">
        <authorList>
            <person name="Varghese N."/>
            <person name="Submissions S."/>
        </authorList>
    </citation>
    <scope>NUCLEOTIDE SEQUENCE [LARGE SCALE GENOMIC DNA]</scope>
    <source>
        <strain evidence="13">DSM 15285</strain>
    </source>
</reference>
<dbReference type="STRING" id="1123350.SAMN02744040_00203"/>
<dbReference type="Proteomes" id="UP000242520">
    <property type="component" value="Unassembled WGS sequence"/>
</dbReference>
<dbReference type="AlphaFoldDB" id="A0A1M5NT11"/>
<evidence type="ECO:0000256" key="3">
    <source>
        <dbReference type="ARBA" id="ARBA00020392"/>
    </source>
</evidence>
<dbReference type="GO" id="GO:0006935">
    <property type="term" value="P:chemotaxis"/>
    <property type="evidence" value="ECO:0007669"/>
    <property type="project" value="UniProtKB-KW"/>
</dbReference>
<evidence type="ECO:0000256" key="8">
    <source>
        <dbReference type="ARBA" id="ARBA00022927"/>
    </source>
</evidence>
<dbReference type="GO" id="GO:0044781">
    <property type="term" value="P:bacterial-type flagellum organization"/>
    <property type="evidence" value="ECO:0007669"/>
    <property type="project" value="UniProtKB-KW"/>
</dbReference>
<evidence type="ECO:0000313" key="12">
    <source>
        <dbReference type="EMBL" id="SHG92588.1"/>
    </source>
</evidence>
<evidence type="ECO:0000313" key="13">
    <source>
        <dbReference type="Proteomes" id="UP000242520"/>
    </source>
</evidence>
<dbReference type="RefSeq" id="WP_072723005.1">
    <property type="nucleotide sequence ID" value="NZ_FQXH01000005.1"/>
</dbReference>
<dbReference type="GO" id="GO:0015031">
    <property type="term" value="P:protein transport"/>
    <property type="evidence" value="ECO:0007669"/>
    <property type="project" value="UniProtKB-KW"/>
</dbReference>
<dbReference type="GO" id="GO:0005886">
    <property type="term" value="C:plasma membrane"/>
    <property type="evidence" value="ECO:0007669"/>
    <property type="project" value="UniProtKB-SubCell"/>
</dbReference>
<keyword evidence="12" id="KW-0969">Cilium</keyword>
<keyword evidence="12" id="KW-0282">Flagellum</keyword>
<dbReference type="InterPro" id="IPR012823">
    <property type="entry name" value="Flagell_FliJ"/>
</dbReference>
<feature type="coiled-coil region" evidence="11">
    <location>
        <begin position="80"/>
        <end position="132"/>
    </location>
</feature>
<evidence type="ECO:0000256" key="2">
    <source>
        <dbReference type="ARBA" id="ARBA00010004"/>
    </source>
</evidence>
<keyword evidence="13" id="KW-1185">Reference proteome</keyword>
<dbReference type="Pfam" id="PF02050">
    <property type="entry name" value="FliJ"/>
    <property type="match status" value="1"/>
</dbReference>
<keyword evidence="6" id="KW-0145">Chemotaxis</keyword>
<evidence type="ECO:0000256" key="1">
    <source>
        <dbReference type="ARBA" id="ARBA00004413"/>
    </source>
</evidence>
<comment type="similarity">
    <text evidence="2">Belongs to the FliJ family.</text>
</comment>
<sequence length="146" mass="17752">MKYKFRFQKILDIKEKLEESKKMEINNLLSEVNKFKEEIYYLNKSKESKNIEIKSVMKLGTDINTIRSMNEFIYSIDLKIKMLIQKLDLLENELEVKKKEYIEVMKEKKTFEKLKERDIQNFNEKLKKQEEQFVDQIVTFKHSIGN</sequence>
<dbReference type="Gene3D" id="1.10.287.1700">
    <property type="match status" value="1"/>
</dbReference>
<evidence type="ECO:0000256" key="10">
    <source>
        <dbReference type="ARBA" id="ARBA00023225"/>
    </source>
</evidence>
<keyword evidence="7" id="KW-1005">Bacterial flagellum biogenesis</keyword>
<keyword evidence="4" id="KW-0813">Transport</keyword>
<evidence type="ECO:0000256" key="5">
    <source>
        <dbReference type="ARBA" id="ARBA00022475"/>
    </source>
</evidence>
<organism evidence="12 13">
    <name type="scientific">Tepidibacter thalassicus DSM 15285</name>
    <dbReference type="NCBI Taxonomy" id="1123350"/>
    <lineage>
        <taxon>Bacteria</taxon>
        <taxon>Bacillati</taxon>
        <taxon>Bacillota</taxon>
        <taxon>Clostridia</taxon>
        <taxon>Peptostreptococcales</taxon>
        <taxon>Peptostreptococcaceae</taxon>
        <taxon>Tepidibacter</taxon>
    </lineage>
</organism>
<comment type="subcellular location">
    <subcellularLocation>
        <location evidence="1">Cell membrane</location>
        <topology evidence="1">Peripheral membrane protein</topology>
        <orientation evidence="1">Cytoplasmic side</orientation>
    </subcellularLocation>
</comment>
<dbReference type="GO" id="GO:0009288">
    <property type="term" value="C:bacterial-type flagellum"/>
    <property type="evidence" value="ECO:0007669"/>
    <property type="project" value="InterPro"/>
</dbReference>
<protein>
    <recommendedName>
        <fullName evidence="3">Flagellar FliJ protein</fullName>
    </recommendedName>
</protein>
<dbReference type="GO" id="GO:0071973">
    <property type="term" value="P:bacterial-type flagellum-dependent cell motility"/>
    <property type="evidence" value="ECO:0007669"/>
    <property type="project" value="InterPro"/>
</dbReference>
<proteinExistence type="inferred from homology"/>
<dbReference type="EMBL" id="FQXH01000005">
    <property type="protein sequence ID" value="SHG92588.1"/>
    <property type="molecule type" value="Genomic_DNA"/>
</dbReference>
<evidence type="ECO:0000256" key="6">
    <source>
        <dbReference type="ARBA" id="ARBA00022500"/>
    </source>
</evidence>
<evidence type="ECO:0000256" key="4">
    <source>
        <dbReference type="ARBA" id="ARBA00022448"/>
    </source>
</evidence>
<name>A0A1M5NT11_9FIRM</name>
<keyword evidence="12" id="KW-0966">Cell projection</keyword>
<keyword evidence="8" id="KW-0653">Protein transport</keyword>
<accession>A0A1M5NT11</accession>
<evidence type="ECO:0000256" key="9">
    <source>
        <dbReference type="ARBA" id="ARBA00023136"/>
    </source>
</evidence>
<keyword evidence="11" id="KW-0175">Coiled coil</keyword>